<proteinExistence type="predicted"/>
<dbReference type="Proteomes" id="UP000188532">
    <property type="component" value="Unassembled WGS sequence"/>
</dbReference>
<evidence type="ECO:0000313" key="4">
    <source>
        <dbReference type="Proteomes" id="UP000188532"/>
    </source>
</evidence>
<protein>
    <submittedName>
        <fullName evidence="2">Alpha-1,2-mannosidase family domain protein</fullName>
    </submittedName>
</protein>
<evidence type="ECO:0000313" key="3">
    <source>
        <dbReference type="EMBL" id="OOK66849.1"/>
    </source>
</evidence>
<dbReference type="AlphaFoldDB" id="A0A1V3WFJ0"/>
<evidence type="ECO:0000313" key="5">
    <source>
        <dbReference type="Proteomes" id="UP000189229"/>
    </source>
</evidence>
<gene>
    <name evidence="3" type="ORF">BZL29_7214</name>
    <name evidence="2" type="ORF">BZL30_8662</name>
    <name evidence="1" type="ORF">NIIDMKKI_64570</name>
</gene>
<reference evidence="4 5" key="1">
    <citation type="submission" date="2017-02" db="EMBL/GenBank/DDBJ databases">
        <title>Complete genome sequences of Mycobacterium kansasii strains isolated from rhesus macaques.</title>
        <authorList>
            <person name="Panda A."/>
            <person name="Nagaraj S."/>
            <person name="Zhao X."/>
            <person name="Tettelin H."/>
            <person name="Detolla L.J."/>
        </authorList>
    </citation>
    <scope>NUCLEOTIDE SEQUENCE [LARGE SCALE GENOMIC DNA]</scope>
    <source>
        <strain evidence="3 4">11-3469</strain>
        <strain evidence="2 5">11-3813</strain>
    </source>
</reference>
<reference evidence="1 6" key="2">
    <citation type="submission" date="2020-07" db="EMBL/GenBank/DDBJ databases">
        <title>Mycobacterium kansasii (former subtype) with zoonotic potential isolated from diseased indoor pet cat, Japan.</title>
        <authorList>
            <person name="Fukano H."/>
            <person name="Terazono T."/>
            <person name="Hoshino Y."/>
        </authorList>
    </citation>
    <scope>NUCLEOTIDE SEQUENCE [LARGE SCALE GENOMIC DNA]</scope>
    <source>
        <strain evidence="1 6">Kuro-I</strain>
    </source>
</reference>
<dbReference type="Proteomes" id="UP000189229">
    <property type="component" value="Unassembled WGS sequence"/>
</dbReference>
<evidence type="ECO:0000313" key="2">
    <source>
        <dbReference type="EMBL" id="OOK65548.1"/>
    </source>
</evidence>
<dbReference type="Proteomes" id="UP000516380">
    <property type="component" value="Chromosome"/>
</dbReference>
<dbReference type="EMBL" id="MVBM01000010">
    <property type="protein sequence ID" value="OOK65548.1"/>
    <property type="molecule type" value="Genomic_DNA"/>
</dbReference>
<dbReference type="EMBL" id="MVBN01000009">
    <property type="protein sequence ID" value="OOK66849.1"/>
    <property type="molecule type" value="Genomic_DNA"/>
</dbReference>
<organism evidence="2 5">
    <name type="scientific">Mycobacterium kansasii</name>
    <dbReference type="NCBI Taxonomy" id="1768"/>
    <lineage>
        <taxon>Bacteria</taxon>
        <taxon>Bacillati</taxon>
        <taxon>Actinomycetota</taxon>
        <taxon>Actinomycetes</taxon>
        <taxon>Mycobacteriales</taxon>
        <taxon>Mycobacteriaceae</taxon>
        <taxon>Mycobacterium</taxon>
    </lineage>
</organism>
<name>A0A1V3WFJ0_MYCKA</name>
<dbReference type="EMBL" id="AP023343">
    <property type="protein sequence ID" value="BCI91251.1"/>
    <property type="molecule type" value="Genomic_DNA"/>
</dbReference>
<keyword evidence="6" id="KW-1185">Reference proteome</keyword>
<accession>A0A1V3WFJ0</accession>
<evidence type="ECO:0000313" key="1">
    <source>
        <dbReference type="EMBL" id="BCI91251.1"/>
    </source>
</evidence>
<sequence length="105" mass="10835">MTVNVPRPIVTIAPGTTGTVTLDAQRMIDGAGDYTITGMSTAGGITVAPVSGRFANDGSASVNVAITVSQAVPEEYYLVYLTTTVGESNRSSVVLVVVMDMESYG</sequence>
<evidence type="ECO:0000313" key="6">
    <source>
        <dbReference type="Proteomes" id="UP000516380"/>
    </source>
</evidence>